<keyword evidence="2" id="KW-0732">Signal</keyword>
<dbReference type="EMBL" id="PRLP01000007">
    <property type="protein sequence ID" value="PPC78994.1"/>
    <property type="molecule type" value="Genomic_DNA"/>
</dbReference>
<dbReference type="PROSITE" id="PS51257">
    <property type="entry name" value="PROKAR_LIPOPROTEIN"/>
    <property type="match status" value="1"/>
</dbReference>
<accession>A0A2S5KVW8</accession>
<proteinExistence type="predicted"/>
<dbReference type="OrthoDB" id="5422614at2"/>
<sequence>MRQRLTALLLVLGSCTTGAALANDDHKGPHIPKVAIEACASKQEGQACSFLGRQGETVSGVCSSAPPMRPPQEGQGNQQPSQPQQSGNDMPPPPQGEKVMACRPDHPPQGDMPPPQ</sequence>
<evidence type="ECO:0000313" key="3">
    <source>
        <dbReference type="EMBL" id="PPC78994.1"/>
    </source>
</evidence>
<organism evidence="3 4">
    <name type="scientific">Proteobacteria bacterium 228</name>
    <dbReference type="NCBI Taxonomy" id="2083153"/>
    <lineage>
        <taxon>Bacteria</taxon>
        <taxon>Pseudomonadati</taxon>
        <taxon>Pseudomonadota</taxon>
    </lineage>
</organism>
<feature type="region of interest" description="Disordered" evidence="1">
    <location>
        <begin position="56"/>
        <end position="116"/>
    </location>
</feature>
<gene>
    <name evidence="3" type="ORF">C4K68_02210</name>
</gene>
<protein>
    <submittedName>
        <fullName evidence="3">Uncharacterized protein</fullName>
    </submittedName>
</protein>
<reference evidence="3 4" key="1">
    <citation type="submission" date="2018-02" db="EMBL/GenBank/DDBJ databases">
        <title>novel marine gammaproteobacteria from coastal saline agro ecosystem.</title>
        <authorList>
            <person name="Krishnan R."/>
            <person name="Ramesh Kumar N."/>
        </authorList>
    </citation>
    <scope>NUCLEOTIDE SEQUENCE [LARGE SCALE GENOMIC DNA]</scope>
    <source>
        <strain evidence="3 4">228</strain>
    </source>
</reference>
<name>A0A2S5KVW8_9PROT</name>
<dbReference type="Proteomes" id="UP000238196">
    <property type="component" value="Unassembled WGS sequence"/>
</dbReference>
<evidence type="ECO:0000313" key="4">
    <source>
        <dbReference type="Proteomes" id="UP000238196"/>
    </source>
</evidence>
<feature type="signal peptide" evidence="2">
    <location>
        <begin position="1"/>
        <end position="22"/>
    </location>
</feature>
<dbReference type="AlphaFoldDB" id="A0A2S5KVW8"/>
<evidence type="ECO:0000256" key="2">
    <source>
        <dbReference type="SAM" id="SignalP"/>
    </source>
</evidence>
<evidence type="ECO:0000256" key="1">
    <source>
        <dbReference type="SAM" id="MobiDB-lite"/>
    </source>
</evidence>
<comment type="caution">
    <text evidence="3">The sequence shown here is derived from an EMBL/GenBank/DDBJ whole genome shotgun (WGS) entry which is preliminary data.</text>
</comment>
<feature type="compositionally biased region" description="Low complexity" evidence="1">
    <location>
        <begin position="71"/>
        <end position="88"/>
    </location>
</feature>
<feature type="chain" id="PRO_5015403935" evidence="2">
    <location>
        <begin position="23"/>
        <end position="116"/>
    </location>
</feature>